<dbReference type="Proteomes" id="UP001374893">
    <property type="component" value="Chromosome"/>
</dbReference>
<keyword evidence="3" id="KW-1133">Transmembrane helix</keyword>
<dbReference type="EMBL" id="AP024702">
    <property type="protein sequence ID" value="BCX47022.1"/>
    <property type="molecule type" value="Genomic_DNA"/>
</dbReference>
<feature type="coiled-coil region" evidence="1">
    <location>
        <begin position="92"/>
        <end position="133"/>
    </location>
</feature>
<evidence type="ECO:0000256" key="2">
    <source>
        <dbReference type="SAM" id="MobiDB-lite"/>
    </source>
</evidence>
<dbReference type="RefSeq" id="WP_338689016.1">
    <property type="nucleotide sequence ID" value="NZ_AP024702.1"/>
</dbReference>
<evidence type="ECO:0000256" key="1">
    <source>
        <dbReference type="SAM" id="Coils"/>
    </source>
</evidence>
<accession>A0ABN6H0G1</accession>
<feature type="region of interest" description="Disordered" evidence="2">
    <location>
        <begin position="197"/>
        <end position="241"/>
    </location>
</feature>
<protein>
    <submittedName>
        <fullName evidence="4">Uncharacterized protein</fullName>
    </submittedName>
</protein>
<keyword evidence="3" id="KW-0472">Membrane</keyword>
<feature type="compositionally biased region" description="Basic and acidic residues" evidence="2">
    <location>
        <begin position="205"/>
        <end position="230"/>
    </location>
</feature>
<keyword evidence="1" id="KW-0175">Coiled coil</keyword>
<feature type="transmembrane region" description="Helical" evidence="3">
    <location>
        <begin position="12"/>
        <end position="33"/>
    </location>
</feature>
<name>A0ABN6H0G1_9BACT</name>
<keyword evidence="5" id="KW-1185">Reference proteome</keyword>
<gene>
    <name evidence="4" type="ORF">HAHE_09300</name>
</gene>
<organism evidence="4 5">
    <name type="scientific">Haloferula helveola</name>
    <dbReference type="NCBI Taxonomy" id="490095"/>
    <lineage>
        <taxon>Bacteria</taxon>
        <taxon>Pseudomonadati</taxon>
        <taxon>Verrucomicrobiota</taxon>
        <taxon>Verrucomicrobiia</taxon>
        <taxon>Verrucomicrobiales</taxon>
        <taxon>Verrucomicrobiaceae</taxon>
        <taxon>Haloferula</taxon>
    </lineage>
</organism>
<evidence type="ECO:0000313" key="5">
    <source>
        <dbReference type="Proteomes" id="UP001374893"/>
    </source>
</evidence>
<sequence length="320" mass="36301">MTAWDTDDYGGIMGILLGIIVLVFGGITVSLVIERRTEGARSGKTLEADIARDANQILDLKSEIITLEKRWESNHQPNLGQDGEITALRDELNRTVAERSKLHSDAENLREDLADFEEDAQEYRRRYRIQARADVIGQAVEALKLPNGRSYRDVTIRKCGPEGIHIHHSGGSARVAYSDLPTEWKDRLQWHPVEEELPAVVQEQPKPEDGKAGPKPDSDRDAEREKEALRQTRIQTARDSMRRYHADYLDARRMASTARSRSLGSDRSVPGSLETWEERALRMDQVAAKARSLFIQARTELATLNPRDRLLSDPRYRLGP</sequence>
<reference evidence="4 5" key="1">
    <citation type="submission" date="2021-06" db="EMBL/GenBank/DDBJ databases">
        <title>Complete genome of Haloferula helveola possessing various polysaccharide degrading enzymes.</title>
        <authorList>
            <person name="Takami H."/>
            <person name="Huang C."/>
            <person name="Hamasaki K."/>
        </authorList>
    </citation>
    <scope>NUCLEOTIDE SEQUENCE [LARGE SCALE GENOMIC DNA]</scope>
    <source>
        <strain evidence="4 5">CN-1</strain>
    </source>
</reference>
<evidence type="ECO:0000313" key="4">
    <source>
        <dbReference type="EMBL" id="BCX47022.1"/>
    </source>
</evidence>
<keyword evidence="3" id="KW-0812">Transmembrane</keyword>
<evidence type="ECO:0000256" key="3">
    <source>
        <dbReference type="SAM" id="Phobius"/>
    </source>
</evidence>
<proteinExistence type="predicted"/>